<protein>
    <submittedName>
        <fullName evidence="7">TnpA family transposase</fullName>
    </submittedName>
</protein>
<proteinExistence type="inferred from homology"/>
<dbReference type="InterPro" id="IPR025296">
    <property type="entry name" value="DUF4158"/>
</dbReference>
<evidence type="ECO:0000256" key="4">
    <source>
        <dbReference type="ARBA" id="ARBA00023172"/>
    </source>
</evidence>
<evidence type="ECO:0000259" key="6">
    <source>
        <dbReference type="Pfam" id="PF13700"/>
    </source>
</evidence>
<dbReference type="Proteomes" id="UP000253529">
    <property type="component" value="Unassembled WGS sequence"/>
</dbReference>
<evidence type="ECO:0000256" key="3">
    <source>
        <dbReference type="ARBA" id="ARBA00023125"/>
    </source>
</evidence>
<dbReference type="GO" id="GO:0003677">
    <property type="term" value="F:DNA binding"/>
    <property type="evidence" value="ECO:0007669"/>
    <property type="project" value="UniProtKB-KW"/>
</dbReference>
<dbReference type="OrthoDB" id="7281829at2"/>
<gene>
    <name evidence="7" type="ORF">DFR50_1701</name>
</gene>
<sequence>MARPQRLNEAQIAELFDPPTEQRELVRHFTLSDADLGAIRRCRGDHNRLGYALMLCYLRHPGRALRSGERPPPALLAFVAEQIGILPDALDEYLASERNRQRHAVECQEQLGLRPFGKRAAAGLASALLPQAIEDDRLARLAELALETCRQRRIVVPSPPALERLCAKLRHLARREVYRRLTDGLTAEQRRRLDALTQRREETNQNWLTWLRQMPEAAKPGAMLGLTERLEHVRAIGIEPGRGRLVHQACLALLAREAGRTTVQHVAGYERQRRHATLVAISLDLAASLTDQTIDLFDRLIGAMFRKAEGRHARAFQSDARAINEKVRLYASVGAALIAAREDNLDAFGAITAVIPWERFRATVAEAETLARPQEFDVYQKLGEHYAGIRRWSPAFLDTFQFESVPASASLLRAIEVLRAANRTSAATLPKSAPTGFVRRRWAPYVLPGGAIDRRHYELCVLTELRDRLRAGDVWVVGSRQYRSFEERLISKEALQDLQQTDTAPVAVEADFDRFIESRRALLDERLAAIDARAKGGLLPDVTIDKGVLKIAPIAKSTPPEADDLAARLYAMLPRIRITDLLAEVAVWTLFPDCFTHLRTGEAAADSRILMAALLADGLNLGLTRMAEACSIASLGQLAWTADWHIREETYAEALRRLINQQQREPFAAIFGGGVASSSDGQFFQASGLARAAGRLNAHYGQQPGFKVYTHISDRYGPFFTKVIAATASEALHVLDALLYHQSEVATRRHHTDGGGDSDHVFALCALLGFQFAPRIPGLKHRRLYSFGKPSDYPTLEPLIAGRINVALIRAHWSEILRIVASLRTGAVTASLIMRQLASYPRQNGVAAALRELGRLERTLFTLDWIEDPELRRTTGQELNKGEARNSLARAVFIHRLGEIRDRTYENQQHRASGLNLLVTAIILWNTRYLERAVAALRQTENVPDHLLAHLSPLGWEHVNLTGDYVWGATQAMSENNAGLRPLRTLSEALLRAA</sequence>
<evidence type="ECO:0000256" key="1">
    <source>
        <dbReference type="ARBA" id="ARBA00009402"/>
    </source>
</evidence>
<name>A0A366ECT3_9HYPH</name>
<comment type="caution">
    <text evidence="7">The sequence shown here is derived from an EMBL/GenBank/DDBJ whole genome shotgun (WGS) entry which is preliminary data.</text>
</comment>
<keyword evidence="2" id="KW-0815">Transposition</keyword>
<organism evidence="7 8">
    <name type="scientific">Roseiarcus fermentans</name>
    <dbReference type="NCBI Taxonomy" id="1473586"/>
    <lineage>
        <taxon>Bacteria</taxon>
        <taxon>Pseudomonadati</taxon>
        <taxon>Pseudomonadota</taxon>
        <taxon>Alphaproteobacteria</taxon>
        <taxon>Hyphomicrobiales</taxon>
        <taxon>Roseiarcaceae</taxon>
        <taxon>Roseiarcus</taxon>
    </lineage>
</organism>
<dbReference type="InterPro" id="IPR047653">
    <property type="entry name" value="Tn3-like_transpos"/>
</dbReference>
<evidence type="ECO:0000313" key="7">
    <source>
        <dbReference type="EMBL" id="RBP00182.1"/>
    </source>
</evidence>
<dbReference type="Pfam" id="PF13700">
    <property type="entry name" value="DUF4158"/>
    <property type="match status" value="1"/>
</dbReference>
<evidence type="ECO:0000259" key="5">
    <source>
        <dbReference type="Pfam" id="PF01526"/>
    </source>
</evidence>
<dbReference type="RefSeq" id="WP_113894172.1">
    <property type="nucleotide sequence ID" value="NZ_QNRK01000070.1"/>
</dbReference>
<reference evidence="7 8" key="1">
    <citation type="submission" date="2018-06" db="EMBL/GenBank/DDBJ databases">
        <title>Genomic Encyclopedia of Type Strains, Phase IV (KMG-IV): sequencing the most valuable type-strain genomes for metagenomic binning, comparative biology and taxonomic classification.</title>
        <authorList>
            <person name="Goeker M."/>
        </authorList>
    </citation>
    <scope>NUCLEOTIDE SEQUENCE [LARGE SCALE GENOMIC DNA]</scope>
    <source>
        <strain evidence="7 8">DSM 24875</strain>
    </source>
</reference>
<dbReference type="Pfam" id="PF01526">
    <property type="entry name" value="DDE_Tnp_Tn3"/>
    <property type="match status" value="1"/>
</dbReference>
<feature type="domain" description="DUF4158" evidence="6">
    <location>
        <begin position="7"/>
        <end position="168"/>
    </location>
</feature>
<evidence type="ECO:0000313" key="8">
    <source>
        <dbReference type="Proteomes" id="UP000253529"/>
    </source>
</evidence>
<keyword evidence="4" id="KW-0233">DNA recombination</keyword>
<dbReference type="GO" id="GO:0004803">
    <property type="term" value="F:transposase activity"/>
    <property type="evidence" value="ECO:0007669"/>
    <property type="project" value="InterPro"/>
</dbReference>
<dbReference type="AlphaFoldDB" id="A0A366ECT3"/>
<dbReference type="EMBL" id="QNRK01000070">
    <property type="protein sequence ID" value="RBP00182.1"/>
    <property type="molecule type" value="Genomic_DNA"/>
</dbReference>
<keyword evidence="8" id="KW-1185">Reference proteome</keyword>
<feature type="domain" description="Tn3 transposase DDE" evidence="5">
    <location>
        <begin position="580"/>
        <end position="965"/>
    </location>
</feature>
<evidence type="ECO:0000256" key="2">
    <source>
        <dbReference type="ARBA" id="ARBA00022578"/>
    </source>
</evidence>
<dbReference type="InterPro" id="IPR002513">
    <property type="entry name" value="Tn3_Tnp_DDE_dom"/>
</dbReference>
<comment type="similarity">
    <text evidence="1">Belongs to the transposase 7 family.</text>
</comment>
<keyword evidence="3" id="KW-0238">DNA-binding</keyword>
<dbReference type="GO" id="GO:0006313">
    <property type="term" value="P:DNA transposition"/>
    <property type="evidence" value="ECO:0007669"/>
    <property type="project" value="InterPro"/>
</dbReference>
<accession>A0A366ECT3</accession>
<dbReference type="NCBIfam" id="NF033527">
    <property type="entry name" value="transpos_Tn3"/>
    <property type="match status" value="1"/>
</dbReference>